<sequence length="257" mass="29989">MKKLTRQEEHLGQLFEEMEQQMAQEKERILEEERNKERKLREGLANELRRKESLASEMLQQYEQARTKLDDLEKIRMNTVQEKERLLHEKAELEQRLTETESALNDCKDYIEMLQKKAREDRRTRAKAAIELSENIALERENLVRQLDTLRLINQKLVDDREERRQRYLAYLRHQPQQESGVNSSEGGRQGMQIVEEPVDRSSSEMEFDGDPTGMQIDSVNSMPAWASIRVTAHNTASRAAEAARRGSILGAYFNAG</sequence>
<evidence type="ECO:0000256" key="1">
    <source>
        <dbReference type="SAM" id="MobiDB-lite"/>
    </source>
</evidence>
<feature type="compositionally biased region" description="Basic and acidic residues" evidence="1">
    <location>
        <begin position="24"/>
        <end position="45"/>
    </location>
</feature>
<dbReference type="EMBL" id="UZAN01044170">
    <property type="protein sequence ID" value="VDP80178.1"/>
    <property type="molecule type" value="Genomic_DNA"/>
</dbReference>
<reference evidence="2 3" key="2">
    <citation type="submission" date="2018-11" db="EMBL/GenBank/DDBJ databases">
        <authorList>
            <consortium name="Pathogen Informatics"/>
        </authorList>
    </citation>
    <scope>NUCLEOTIDE SEQUENCE [LARGE SCALE GENOMIC DNA]</scope>
    <source>
        <strain evidence="2 3">Egypt</strain>
    </source>
</reference>
<accession>A0A183AJG5</accession>
<evidence type="ECO:0000313" key="2">
    <source>
        <dbReference type="EMBL" id="VDP80178.1"/>
    </source>
</evidence>
<keyword evidence="3" id="KW-1185">Reference proteome</keyword>
<dbReference type="OrthoDB" id="9989112at2759"/>
<organism evidence="4">
    <name type="scientific">Echinostoma caproni</name>
    <dbReference type="NCBI Taxonomy" id="27848"/>
    <lineage>
        <taxon>Eukaryota</taxon>
        <taxon>Metazoa</taxon>
        <taxon>Spiralia</taxon>
        <taxon>Lophotrochozoa</taxon>
        <taxon>Platyhelminthes</taxon>
        <taxon>Trematoda</taxon>
        <taxon>Digenea</taxon>
        <taxon>Plagiorchiida</taxon>
        <taxon>Echinostomata</taxon>
        <taxon>Echinostomatoidea</taxon>
        <taxon>Echinostomatidae</taxon>
        <taxon>Echinostoma</taxon>
    </lineage>
</organism>
<protein>
    <submittedName>
        <fullName evidence="4">DUF4515 domain-containing protein</fullName>
    </submittedName>
</protein>
<evidence type="ECO:0000313" key="3">
    <source>
        <dbReference type="Proteomes" id="UP000272942"/>
    </source>
</evidence>
<name>A0A183AJG5_9TREM</name>
<evidence type="ECO:0000313" key="4">
    <source>
        <dbReference type="WBParaSite" id="ECPE_0000711501-mRNA-1"/>
    </source>
</evidence>
<feature type="compositionally biased region" description="Basic and acidic residues" evidence="1">
    <location>
        <begin position="1"/>
        <end position="11"/>
    </location>
</feature>
<gene>
    <name evidence="2" type="ORF">ECPE_LOCUS7100</name>
</gene>
<dbReference type="Proteomes" id="UP000272942">
    <property type="component" value="Unassembled WGS sequence"/>
</dbReference>
<reference evidence="4" key="1">
    <citation type="submission" date="2016-06" db="UniProtKB">
        <authorList>
            <consortium name="WormBaseParasite"/>
        </authorList>
    </citation>
    <scope>IDENTIFICATION</scope>
</reference>
<dbReference type="AlphaFoldDB" id="A0A183AJG5"/>
<proteinExistence type="predicted"/>
<feature type="region of interest" description="Disordered" evidence="1">
    <location>
        <begin position="1"/>
        <end position="45"/>
    </location>
</feature>
<dbReference type="WBParaSite" id="ECPE_0000711501-mRNA-1">
    <property type="protein sequence ID" value="ECPE_0000711501-mRNA-1"/>
    <property type="gene ID" value="ECPE_0000711501"/>
</dbReference>